<organism evidence="8 9">
    <name type="scientific">Bacteroides uniformis</name>
    <dbReference type="NCBI Taxonomy" id="820"/>
    <lineage>
        <taxon>Bacteria</taxon>
        <taxon>Pseudomonadati</taxon>
        <taxon>Bacteroidota</taxon>
        <taxon>Bacteroidia</taxon>
        <taxon>Bacteroidales</taxon>
        <taxon>Bacteroidaceae</taxon>
        <taxon>Bacteroides</taxon>
    </lineage>
</organism>
<evidence type="ECO:0000256" key="1">
    <source>
        <dbReference type="ARBA" id="ARBA00009693"/>
    </source>
</evidence>
<dbReference type="SUPFAM" id="SSF54001">
    <property type="entry name" value="Cysteine proteinases"/>
    <property type="match status" value="1"/>
</dbReference>
<keyword evidence="4" id="KW-0378">Hydrolase</keyword>
<feature type="domain" description="Spi protease inhibitor" evidence="7">
    <location>
        <begin position="44"/>
        <end position="133"/>
    </location>
</feature>
<feature type="active site" description="Proton acceptor" evidence="6">
    <location>
        <position position="359"/>
    </location>
</feature>
<dbReference type="InterPro" id="IPR038765">
    <property type="entry name" value="Papain-like_cys_pep_sf"/>
</dbReference>
<keyword evidence="3" id="KW-0732">Signal</keyword>
<keyword evidence="2" id="KW-0645">Protease</keyword>
<dbReference type="AlphaFoldDB" id="A0A1Y3VAN0"/>
<reference evidence="9" key="1">
    <citation type="submission" date="2017-04" db="EMBL/GenBank/DDBJ databases">
        <title>Function of individual gut microbiota members based on whole genome sequencing of pure cultures obtained from chicken caecum.</title>
        <authorList>
            <person name="Medvecky M."/>
            <person name="Cejkova D."/>
            <person name="Polansky O."/>
            <person name="Karasova D."/>
            <person name="Kubasova T."/>
            <person name="Cizek A."/>
            <person name="Rychlik I."/>
        </authorList>
    </citation>
    <scope>NUCLEOTIDE SEQUENCE [LARGE SCALE GENOMIC DNA]</scope>
    <source>
        <strain evidence="9">An67</strain>
    </source>
</reference>
<evidence type="ECO:0000256" key="3">
    <source>
        <dbReference type="ARBA" id="ARBA00022729"/>
    </source>
</evidence>
<dbReference type="PROSITE" id="PS51257">
    <property type="entry name" value="PROKAR_LIPOPROTEIN"/>
    <property type="match status" value="1"/>
</dbReference>
<comment type="similarity">
    <text evidence="1">Belongs to the peptidase C10 family.</text>
</comment>
<dbReference type="GO" id="GO:0006508">
    <property type="term" value="P:proteolysis"/>
    <property type="evidence" value="ECO:0007669"/>
    <property type="project" value="UniProtKB-KW"/>
</dbReference>
<proteinExistence type="inferred from homology"/>
<dbReference type="Gene3D" id="3.90.70.50">
    <property type="entry name" value="Peptidase C10, streptopain"/>
    <property type="match status" value="1"/>
</dbReference>
<dbReference type="RefSeq" id="WP_087332371.1">
    <property type="nucleotide sequence ID" value="NZ_NFHS01000002.1"/>
</dbReference>
<dbReference type="InterPro" id="IPR000200">
    <property type="entry name" value="Peptidase_C10"/>
</dbReference>
<keyword evidence="5" id="KW-0788">Thiol protease</keyword>
<gene>
    <name evidence="8" type="ORF">B5G17_05705</name>
</gene>
<evidence type="ECO:0000313" key="8">
    <source>
        <dbReference type="EMBL" id="OUN56408.1"/>
    </source>
</evidence>
<evidence type="ECO:0000256" key="5">
    <source>
        <dbReference type="ARBA" id="ARBA00022807"/>
    </source>
</evidence>
<name>A0A1Y3VAN0_BACUN</name>
<dbReference type="GO" id="GO:0008234">
    <property type="term" value="F:cysteine-type peptidase activity"/>
    <property type="evidence" value="ECO:0007669"/>
    <property type="project" value="UniProtKB-KW"/>
</dbReference>
<evidence type="ECO:0000256" key="4">
    <source>
        <dbReference type="ARBA" id="ARBA00022801"/>
    </source>
</evidence>
<dbReference type="InterPro" id="IPR025896">
    <property type="entry name" value="Spi_Prtas-inh"/>
</dbReference>
<feature type="active site" description="Nucleophile" evidence="6">
    <location>
        <position position="214"/>
    </location>
</feature>
<evidence type="ECO:0000256" key="2">
    <source>
        <dbReference type="ARBA" id="ARBA00022670"/>
    </source>
</evidence>
<accession>A0A1Y3VAN0</accession>
<sequence>MKKGLIVLLTIATGLVACTEPIENIQSTTPTKSVYNLNRRSYAEAVEIAQNSIKMLQEESATTRGNKPVRTLNLTSGIKAICQPQTRSIGNDSDNDTLLYVFNFNDEQGFAVVSANRQTEGLIAAVEMGSYDPAIPTGNPGFDTYMQMAKVYVANTEVIEKEAKVTTTKSSQGIQMCKPVYDTVFFKKINPRISVRWGQKQRMGQYCPNGVCGCSNTAAAQIMSYFQYPSSINLTFEERDVNSTALNWTAMCTHQYSNASYNRDEADTQIGRLARQLGKISNSSYHSYPDATKNSTETAVNKSRNTFQTLGYNVSNIINYDYRINANAYDSDAGYTLASKLAKNELIFMVGYNNENEGHAWVIDGCYYVKALHRIMCTYDGENWVVYQELGTNRTCHNHINWGWNGAQNGYFESYIFNAYSTLSKDESSIYLPSGENVDFYDNIVYFTVSH</sequence>
<evidence type="ECO:0000259" key="7">
    <source>
        <dbReference type="Pfam" id="PF13734"/>
    </source>
</evidence>
<dbReference type="Pfam" id="PF13734">
    <property type="entry name" value="Inhibitor_I69"/>
    <property type="match status" value="1"/>
</dbReference>
<dbReference type="Proteomes" id="UP000196329">
    <property type="component" value="Unassembled WGS sequence"/>
</dbReference>
<dbReference type="Pfam" id="PF01640">
    <property type="entry name" value="Peptidase_C10"/>
    <property type="match status" value="1"/>
</dbReference>
<comment type="caution">
    <text evidence="8">The sequence shown here is derived from an EMBL/GenBank/DDBJ whole genome shotgun (WGS) entry which is preliminary data.</text>
</comment>
<protein>
    <recommendedName>
        <fullName evidence="7">Spi protease inhibitor domain-containing protein</fullName>
    </recommendedName>
</protein>
<dbReference type="InterPro" id="IPR044934">
    <property type="entry name" value="Streptopain_sf"/>
</dbReference>
<evidence type="ECO:0000256" key="6">
    <source>
        <dbReference type="PIRSR" id="PIRSR600200-1"/>
    </source>
</evidence>
<evidence type="ECO:0000313" key="9">
    <source>
        <dbReference type="Proteomes" id="UP000196329"/>
    </source>
</evidence>
<dbReference type="EMBL" id="NFHS01000002">
    <property type="protein sequence ID" value="OUN56408.1"/>
    <property type="molecule type" value="Genomic_DNA"/>
</dbReference>